<gene>
    <name evidence="1" type="ORF">FMOSSE_LOCUS14109</name>
</gene>
<evidence type="ECO:0000313" key="2">
    <source>
        <dbReference type="Proteomes" id="UP000789375"/>
    </source>
</evidence>
<proteinExistence type="predicted"/>
<sequence length="60" mass="6902">ETSKQHFLPPLQQELPFYSEYHDHKLNPEHSTNGNVKNIKYITAGKQVSPEAHLSPCTDR</sequence>
<reference evidence="1" key="1">
    <citation type="submission" date="2021-06" db="EMBL/GenBank/DDBJ databases">
        <authorList>
            <person name="Kallberg Y."/>
            <person name="Tangrot J."/>
            <person name="Rosling A."/>
        </authorList>
    </citation>
    <scope>NUCLEOTIDE SEQUENCE</scope>
    <source>
        <strain evidence="1">87-6 pot B 2015</strain>
    </source>
</reference>
<feature type="non-terminal residue" evidence="1">
    <location>
        <position position="60"/>
    </location>
</feature>
<dbReference type="AlphaFoldDB" id="A0A9N9HV71"/>
<evidence type="ECO:0000313" key="1">
    <source>
        <dbReference type="EMBL" id="CAG8707473.1"/>
    </source>
</evidence>
<dbReference type="Proteomes" id="UP000789375">
    <property type="component" value="Unassembled WGS sequence"/>
</dbReference>
<comment type="caution">
    <text evidence="1">The sequence shown here is derived from an EMBL/GenBank/DDBJ whole genome shotgun (WGS) entry which is preliminary data.</text>
</comment>
<dbReference type="EMBL" id="CAJVPP010009874">
    <property type="protein sequence ID" value="CAG8707473.1"/>
    <property type="molecule type" value="Genomic_DNA"/>
</dbReference>
<name>A0A9N9HV71_FUNMO</name>
<keyword evidence="2" id="KW-1185">Reference proteome</keyword>
<accession>A0A9N9HV71</accession>
<protein>
    <submittedName>
        <fullName evidence="1">5696_t:CDS:1</fullName>
    </submittedName>
</protein>
<organism evidence="1 2">
    <name type="scientific">Funneliformis mosseae</name>
    <name type="common">Endomycorrhizal fungus</name>
    <name type="synonym">Glomus mosseae</name>
    <dbReference type="NCBI Taxonomy" id="27381"/>
    <lineage>
        <taxon>Eukaryota</taxon>
        <taxon>Fungi</taxon>
        <taxon>Fungi incertae sedis</taxon>
        <taxon>Mucoromycota</taxon>
        <taxon>Glomeromycotina</taxon>
        <taxon>Glomeromycetes</taxon>
        <taxon>Glomerales</taxon>
        <taxon>Glomeraceae</taxon>
        <taxon>Funneliformis</taxon>
    </lineage>
</organism>